<evidence type="ECO:0000256" key="1">
    <source>
        <dbReference type="ARBA" id="ARBA00004170"/>
    </source>
</evidence>
<organism evidence="8 9">
    <name type="scientific">Paramecium tetraurelia</name>
    <dbReference type="NCBI Taxonomy" id="5888"/>
    <lineage>
        <taxon>Eukaryota</taxon>
        <taxon>Sar</taxon>
        <taxon>Alveolata</taxon>
        <taxon>Ciliophora</taxon>
        <taxon>Intramacronucleata</taxon>
        <taxon>Oligohymenophorea</taxon>
        <taxon>Peniculida</taxon>
        <taxon>Parameciidae</taxon>
        <taxon>Paramecium</taxon>
    </lineage>
</organism>
<keyword evidence="5 6" id="KW-0472">Membrane</keyword>
<dbReference type="SMART" id="SM00714">
    <property type="entry name" value="LITAF"/>
    <property type="match status" value="1"/>
</dbReference>
<dbReference type="PANTHER" id="PTHR23292:SF6">
    <property type="entry name" value="FI16602P1-RELATED"/>
    <property type="match status" value="1"/>
</dbReference>
<dbReference type="EMBL" id="CT868664">
    <property type="protein sequence ID" value="CAK91687.1"/>
    <property type="molecule type" value="Genomic_DNA"/>
</dbReference>
<gene>
    <name evidence="8" type="ORF">GSPATT00024417001</name>
</gene>
<dbReference type="HOGENOM" id="CLU_095549_2_0_1"/>
<feature type="domain" description="LITAF" evidence="7">
    <location>
        <begin position="75"/>
        <end position="159"/>
    </location>
</feature>
<evidence type="ECO:0000256" key="2">
    <source>
        <dbReference type="ARBA" id="ARBA00005975"/>
    </source>
</evidence>
<evidence type="ECO:0000256" key="5">
    <source>
        <dbReference type="ARBA" id="ARBA00023136"/>
    </source>
</evidence>
<dbReference type="InterPro" id="IPR037519">
    <property type="entry name" value="LITAF_fam"/>
</dbReference>
<evidence type="ECO:0000259" key="7">
    <source>
        <dbReference type="PROSITE" id="PS51837"/>
    </source>
</evidence>
<evidence type="ECO:0000256" key="4">
    <source>
        <dbReference type="ARBA" id="ARBA00022833"/>
    </source>
</evidence>
<keyword evidence="4" id="KW-0862">Zinc</keyword>
<dbReference type="AlphaFoldDB" id="A0E8S0"/>
<feature type="transmembrane region" description="Helical" evidence="6">
    <location>
        <begin position="110"/>
        <end position="135"/>
    </location>
</feature>
<accession>A0E8S0</accession>
<dbReference type="Pfam" id="PF10601">
    <property type="entry name" value="zf-LITAF-like"/>
    <property type="match status" value="1"/>
</dbReference>
<evidence type="ECO:0000256" key="3">
    <source>
        <dbReference type="ARBA" id="ARBA00022723"/>
    </source>
</evidence>
<dbReference type="InParanoid" id="A0E8S0"/>
<proteinExistence type="inferred from homology"/>
<name>A0E8S0_PARTE</name>
<dbReference type="STRING" id="5888.A0E8S0"/>
<dbReference type="Proteomes" id="UP000000600">
    <property type="component" value="Unassembled WGS sequence"/>
</dbReference>
<dbReference type="eggNOG" id="ENOG502R2W2">
    <property type="taxonomic scope" value="Eukaryota"/>
</dbReference>
<dbReference type="GeneID" id="5044869"/>
<dbReference type="KEGG" id="ptm:GSPATT00024417001"/>
<sequence length="163" mass="18101">MQQDTNSALEMTDGQLQLQPVQIETKQVVYTQSMITTQPQPYYPPPPPPPSNPQVNIVVQTAPYQPPPPQEVIVVNTSLGNTALLCNQSRFPILMTCPYCSKLGTTRINFLPGAGTWCCCFILLLFVWVCFWIPFVSENCQDANHMCPNCGQLVGTCLYKVCG</sequence>
<keyword evidence="9" id="KW-1185">Reference proteome</keyword>
<evidence type="ECO:0000313" key="8">
    <source>
        <dbReference type="EMBL" id="CAK91687.1"/>
    </source>
</evidence>
<dbReference type="GO" id="GO:0008270">
    <property type="term" value="F:zinc ion binding"/>
    <property type="evidence" value="ECO:0000318"/>
    <property type="project" value="GO_Central"/>
</dbReference>
<keyword evidence="3" id="KW-0479">Metal-binding</keyword>
<keyword evidence="6" id="KW-1133">Transmembrane helix</keyword>
<dbReference type="GO" id="GO:0016020">
    <property type="term" value="C:membrane"/>
    <property type="evidence" value="ECO:0007669"/>
    <property type="project" value="UniProtKB-SubCell"/>
</dbReference>
<evidence type="ECO:0000313" key="9">
    <source>
        <dbReference type="Proteomes" id="UP000000600"/>
    </source>
</evidence>
<dbReference type="PANTHER" id="PTHR23292">
    <property type="entry name" value="LIPOPOLYSACCHARIDE-INDUCED TUMOR NECROSIS FACTOR-ALPHA FACTOR"/>
    <property type="match status" value="1"/>
</dbReference>
<dbReference type="OMA" id="TFVRCPT"/>
<keyword evidence="6" id="KW-0812">Transmembrane</keyword>
<dbReference type="RefSeq" id="XP_001459084.1">
    <property type="nucleotide sequence ID" value="XM_001459047.2"/>
</dbReference>
<dbReference type="InterPro" id="IPR006629">
    <property type="entry name" value="LITAF"/>
</dbReference>
<evidence type="ECO:0000256" key="6">
    <source>
        <dbReference type="SAM" id="Phobius"/>
    </source>
</evidence>
<protein>
    <recommendedName>
        <fullName evidence="7">LITAF domain-containing protein</fullName>
    </recommendedName>
</protein>
<dbReference type="PROSITE" id="PS51837">
    <property type="entry name" value="LITAF"/>
    <property type="match status" value="1"/>
</dbReference>
<reference evidence="8 9" key="1">
    <citation type="journal article" date="2006" name="Nature">
        <title>Global trends of whole-genome duplications revealed by the ciliate Paramecium tetraurelia.</title>
        <authorList>
            <consortium name="Genoscope"/>
            <person name="Aury J.-M."/>
            <person name="Jaillon O."/>
            <person name="Duret L."/>
            <person name="Noel B."/>
            <person name="Jubin C."/>
            <person name="Porcel B.M."/>
            <person name="Segurens B."/>
            <person name="Daubin V."/>
            <person name="Anthouard V."/>
            <person name="Aiach N."/>
            <person name="Arnaiz O."/>
            <person name="Billaut A."/>
            <person name="Beisson J."/>
            <person name="Blanc I."/>
            <person name="Bouhouche K."/>
            <person name="Camara F."/>
            <person name="Duharcourt S."/>
            <person name="Guigo R."/>
            <person name="Gogendeau D."/>
            <person name="Katinka M."/>
            <person name="Keller A.-M."/>
            <person name="Kissmehl R."/>
            <person name="Klotz C."/>
            <person name="Koll F."/>
            <person name="Le Moue A."/>
            <person name="Lepere C."/>
            <person name="Malinsky S."/>
            <person name="Nowacki M."/>
            <person name="Nowak J.K."/>
            <person name="Plattner H."/>
            <person name="Poulain J."/>
            <person name="Ruiz F."/>
            <person name="Serrano V."/>
            <person name="Zagulski M."/>
            <person name="Dessen P."/>
            <person name="Betermier M."/>
            <person name="Weissenbach J."/>
            <person name="Scarpelli C."/>
            <person name="Schachter V."/>
            <person name="Sperling L."/>
            <person name="Meyer E."/>
            <person name="Cohen J."/>
            <person name="Wincker P."/>
        </authorList>
    </citation>
    <scope>NUCLEOTIDE SEQUENCE [LARGE SCALE GENOMIC DNA]</scope>
    <source>
        <strain evidence="8 9">Stock d4-2</strain>
    </source>
</reference>
<dbReference type="OrthoDB" id="305631at2759"/>
<comment type="subcellular location">
    <subcellularLocation>
        <location evidence="1">Membrane</location>
        <topology evidence="1">Peripheral membrane protein</topology>
    </subcellularLocation>
</comment>
<comment type="similarity">
    <text evidence="2">Belongs to the CDIP1/LITAF family.</text>
</comment>